<keyword evidence="2" id="KW-0963">Cytoplasm</keyword>
<dbReference type="InterPro" id="IPR036534">
    <property type="entry name" value="GAR_dom_sf"/>
</dbReference>
<dbReference type="EMBL" id="JAFEKC020000009">
    <property type="protein sequence ID" value="KAK0512781.1"/>
    <property type="molecule type" value="Genomic_DNA"/>
</dbReference>
<dbReference type="Pfam" id="PF02187">
    <property type="entry name" value="GAS2"/>
    <property type="match status" value="1"/>
</dbReference>
<dbReference type="GO" id="GO:0008017">
    <property type="term" value="F:microtubule binding"/>
    <property type="evidence" value="ECO:0007669"/>
    <property type="project" value="InterPro"/>
</dbReference>
<keyword evidence="8" id="KW-1185">Reference proteome</keyword>
<feature type="compositionally biased region" description="Polar residues" evidence="5">
    <location>
        <begin position="417"/>
        <end position="439"/>
    </location>
</feature>
<feature type="region of interest" description="Disordered" evidence="5">
    <location>
        <begin position="679"/>
        <end position="752"/>
    </location>
</feature>
<evidence type="ECO:0000256" key="1">
    <source>
        <dbReference type="ARBA" id="ARBA00004245"/>
    </source>
</evidence>
<gene>
    <name evidence="7" type="ORF">JMJ35_004798</name>
</gene>
<evidence type="ECO:0000256" key="2">
    <source>
        <dbReference type="ARBA" id="ARBA00022490"/>
    </source>
</evidence>
<feature type="compositionally biased region" description="Polar residues" evidence="5">
    <location>
        <begin position="917"/>
        <end position="926"/>
    </location>
</feature>
<organism evidence="7 8">
    <name type="scientific">Cladonia borealis</name>
    <dbReference type="NCBI Taxonomy" id="184061"/>
    <lineage>
        <taxon>Eukaryota</taxon>
        <taxon>Fungi</taxon>
        <taxon>Dikarya</taxon>
        <taxon>Ascomycota</taxon>
        <taxon>Pezizomycotina</taxon>
        <taxon>Lecanoromycetes</taxon>
        <taxon>OSLEUM clade</taxon>
        <taxon>Lecanoromycetidae</taxon>
        <taxon>Lecanorales</taxon>
        <taxon>Lecanorineae</taxon>
        <taxon>Cladoniaceae</taxon>
        <taxon>Cladonia</taxon>
    </lineage>
</organism>
<feature type="compositionally biased region" description="Polar residues" evidence="5">
    <location>
        <begin position="577"/>
        <end position="596"/>
    </location>
</feature>
<accession>A0AA39R3I6</accession>
<feature type="region of interest" description="Disordered" evidence="5">
    <location>
        <begin position="560"/>
        <end position="633"/>
    </location>
</feature>
<feature type="region of interest" description="Disordered" evidence="5">
    <location>
        <begin position="904"/>
        <end position="980"/>
    </location>
</feature>
<dbReference type="GO" id="GO:0005856">
    <property type="term" value="C:cytoskeleton"/>
    <property type="evidence" value="ECO:0007669"/>
    <property type="project" value="UniProtKB-SubCell"/>
</dbReference>
<proteinExistence type="predicted"/>
<dbReference type="Gene3D" id="3.30.920.20">
    <property type="entry name" value="Gas2-like domain"/>
    <property type="match status" value="1"/>
</dbReference>
<feature type="coiled-coil region" evidence="4">
    <location>
        <begin position="255"/>
        <end position="282"/>
    </location>
</feature>
<keyword evidence="3" id="KW-0206">Cytoskeleton</keyword>
<evidence type="ECO:0000259" key="6">
    <source>
        <dbReference type="PROSITE" id="PS51460"/>
    </source>
</evidence>
<evidence type="ECO:0000256" key="5">
    <source>
        <dbReference type="SAM" id="MobiDB-lite"/>
    </source>
</evidence>
<evidence type="ECO:0000256" key="3">
    <source>
        <dbReference type="ARBA" id="ARBA00023212"/>
    </source>
</evidence>
<feature type="compositionally biased region" description="Basic and acidic residues" evidence="5">
    <location>
        <begin position="567"/>
        <end position="576"/>
    </location>
</feature>
<evidence type="ECO:0000313" key="8">
    <source>
        <dbReference type="Proteomes" id="UP001166286"/>
    </source>
</evidence>
<sequence>MDRPQPVADDHYESEPQLLAPSIAISRKPSRREQLTHNEINPLLANLSPSSTLEALAATGAVSVEDRHRCSSLEKSVALASTSERAWAIKVSLARQKLIKWHEELSSWPWSYKNPNGFEEPLSAQLGWSKEEYWGGLPARVALHYEERVEAIKDDMETLEVEDLKNYVRNMFLGGQHEPLSDLTSLMTEEIVQSLPTLSRLNSLLREWSSRLLILRQTPTFLRAMDASDRSMISAWKAIGKSDESVALPKLDLTREAFLQMQADLQNQIARLARQLDNMLDLDEQDELPPQWASRMDELEKEYSAWVVEAWELVLNTEMKAQSRELQASQCPIRAEVMAPSGISEYTRTIAADAHFVGTEEDANSGSNNPGQHPRKDGFGDELEDQHFRDKPEYVVVPAGRPSPGVNGDMTFEKGAGQSSDTSLDTPGSSGLSHVQTPESIEPRLHDQSVIGPRDIPDAGQRQGNESHINDFERTLSPTMSQRRANRPSPLVLEKLPNAESTTYSDISSDISSAGSATSDYFSNKSSPEILDASVVEYIGSPVLKSPLWATNEPITPLDIVSRRSSQRTERGESRFPQRSSWSGFASPVSQRSRASTFVPEKPVIEAQEPANAEHTHPWKPTHVRTRSASMQSIEVVPKSEIRKIMVRRSESYSSPPGTSRLIPALTGQQLQEKALAENAVAGPETQPEEADKHDSDSSEPITLPKTRHRFEQVSDLEPGSTPVSILQKSSVDAPNGTPKTSKAATFGQKSQSVDDQLEARISSILTSIPAHIRLTSGPEPDAPEVTHANPFSGPKAPAARSAAARLNRAITSSPTMTLAPAQPRTSKSKSQNGEPEIKLYHLHQAGKDIPIKLFVRLVGENGERVMVRIGGGWADLGEYLKEYATHHGRRAVSDSRFDIQGLPSSPLASQISPSSRPVTPSSGASSAFGVKRQQAVSGQFEAPHTPVSDPQLRPASRSSWTEEDSPSLGLAGPKTKKVGISPRKQAWVEEMLDQARQGGDVGKVGATKRVFLKSKMDGQ</sequence>
<comment type="caution">
    <text evidence="7">The sequence shown here is derived from an EMBL/GenBank/DDBJ whole genome shotgun (WGS) entry which is preliminary data.</text>
</comment>
<dbReference type="InterPro" id="IPR003108">
    <property type="entry name" value="GAR_dom"/>
</dbReference>
<feature type="compositionally biased region" description="Polar residues" evidence="5">
    <location>
        <begin position="722"/>
        <end position="752"/>
    </location>
</feature>
<feature type="compositionally biased region" description="Basic and acidic residues" evidence="5">
    <location>
        <begin position="374"/>
        <end position="393"/>
    </location>
</feature>
<dbReference type="Proteomes" id="UP001166286">
    <property type="component" value="Unassembled WGS sequence"/>
</dbReference>
<keyword evidence="4" id="KW-0175">Coiled coil</keyword>
<feature type="region of interest" description="Disordered" evidence="5">
    <location>
        <begin position="360"/>
        <end position="497"/>
    </location>
</feature>
<feature type="compositionally biased region" description="Low complexity" evidence="5">
    <location>
        <begin position="904"/>
        <end position="916"/>
    </location>
</feature>
<evidence type="ECO:0000313" key="7">
    <source>
        <dbReference type="EMBL" id="KAK0512781.1"/>
    </source>
</evidence>
<dbReference type="PROSITE" id="PS51460">
    <property type="entry name" value="GAR"/>
    <property type="match status" value="1"/>
</dbReference>
<evidence type="ECO:0000256" key="4">
    <source>
        <dbReference type="SAM" id="Coils"/>
    </source>
</evidence>
<protein>
    <recommendedName>
        <fullName evidence="6">GAR domain-containing protein</fullName>
    </recommendedName>
</protein>
<dbReference type="SUPFAM" id="SSF143575">
    <property type="entry name" value="GAS2 domain-like"/>
    <property type="match status" value="1"/>
</dbReference>
<name>A0AA39R3I6_9LECA</name>
<reference evidence="7" key="1">
    <citation type="submission" date="2023-03" db="EMBL/GenBank/DDBJ databases">
        <title>Complete genome of Cladonia borealis.</title>
        <authorList>
            <person name="Park H."/>
        </authorList>
    </citation>
    <scope>NUCLEOTIDE SEQUENCE</scope>
    <source>
        <strain evidence="7">ANT050790</strain>
    </source>
</reference>
<dbReference type="AlphaFoldDB" id="A0AA39R3I6"/>
<feature type="domain" description="GAR" evidence="6">
    <location>
        <begin position="812"/>
        <end position="888"/>
    </location>
</feature>
<comment type="subcellular location">
    <subcellularLocation>
        <location evidence="1">Cytoplasm</location>
        <location evidence="1">Cytoskeleton</location>
    </subcellularLocation>
</comment>